<evidence type="ECO:0000313" key="5">
    <source>
        <dbReference type="EMBL" id="KEO98530.1"/>
    </source>
</evidence>
<sequence>MTRTEAYLQYHDRSLAEPEAFWAEQAGRLEWHRRWDSVLDREARPIPRWFAGGQINACHNCVDRHVEAGHGGEAALLYESPVTGVSSVVTYAELQDRVARLGGAMRAMGVEKGDRVLVYMPNSPQAVIAMLACARIGAVHSVVFGGFAARELASRIDDAAPRVVLAASCGIEGTKVLPYQPILREALDIAAHRPDACVFWQRDQHRADLGPGEHDWDEVIAAAEPAECVPVAATDPLYILYTSGTTGAPKGIVRDTGGHLVTLLWSMAGIYDCPPGEAFWAASDVGWVVGHSYICYAPLLNRNPSVVFEGKPVGTPDAGTFWRIIVKHRVRSFFTAPTAMRAIKQVDPQGEFARDADISSLRHVYLAGERTDPATLEWTSDLLGVPVIDHWWQTETGSAITANPAGIELMPIKPGSSTLPMPGWDLACLDEAGDPVPAGETGAIVARLPLPPGFTPGLWGAPERFREAYFERFPGCYLTGDSGFVDEDGYLHVMARIDDVINVAGHRLSSSAMEEVLVAHPAVAECAVIGMADELKGQVPVGFVVLKSGSDMPEDALAAELIAAVRAAIGPVAAFKRVHVLSRLPKTRSGKILRKTIREIADGEEPKVPPTIEDAAVLGEIEEIFA</sequence>
<dbReference type="Proteomes" id="UP000027866">
    <property type="component" value="Unassembled WGS sequence"/>
</dbReference>
<dbReference type="Gene3D" id="3.40.50.12780">
    <property type="entry name" value="N-terminal domain of ligase-like"/>
    <property type="match status" value="1"/>
</dbReference>
<dbReference type="GO" id="GO:0050218">
    <property type="term" value="F:propionate-CoA ligase activity"/>
    <property type="evidence" value="ECO:0007669"/>
    <property type="project" value="UniProtKB-EC"/>
</dbReference>
<dbReference type="FunFam" id="3.30.300.30:FF:000017">
    <property type="entry name" value="Acyl-CoA synthetase short-chain family member 3"/>
    <property type="match status" value="1"/>
</dbReference>
<organism evidence="5 6">
    <name type="scientific">Erythrobacter litoralis</name>
    <dbReference type="NCBI Taxonomy" id="39960"/>
    <lineage>
        <taxon>Bacteria</taxon>
        <taxon>Pseudomonadati</taxon>
        <taxon>Pseudomonadota</taxon>
        <taxon>Alphaproteobacteria</taxon>
        <taxon>Sphingomonadales</taxon>
        <taxon>Erythrobacteraceae</taxon>
        <taxon>Erythrobacter/Porphyrobacter group</taxon>
        <taxon>Erythrobacter</taxon>
    </lineage>
</organism>
<dbReference type="RefSeq" id="WP_034900741.1">
    <property type="nucleotide sequence ID" value="NZ_CP017057.1"/>
</dbReference>
<dbReference type="PATRIC" id="fig|39960.10.peg.2092"/>
<dbReference type="KEGG" id="elq:Ga0102493_113000"/>
<dbReference type="InterPro" id="IPR032387">
    <property type="entry name" value="ACAS_N"/>
</dbReference>
<proteinExistence type="inferred from homology"/>
<dbReference type="SUPFAM" id="SSF56801">
    <property type="entry name" value="Acetyl-CoA synthetase-like"/>
    <property type="match status" value="1"/>
</dbReference>
<gene>
    <name evidence="5" type="primary">prpE</name>
    <name evidence="5" type="ORF">EH32_05295</name>
</gene>
<keyword evidence="6" id="KW-1185">Reference proteome</keyword>
<evidence type="ECO:0000259" key="4">
    <source>
        <dbReference type="Pfam" id="PF16177"/>
    </source>
</evidence>
<feature type="domain" description="AMP-dependent synthetase/ligase" evidence="2">
    <location>
        <begin position="72"/>
        <end position="449"/>
    </location>
</feature>
<dbReference type="InterPro" id="IPR020845">
    <property type="entry name" value="AMP-binding_CS"/>
</dbReference>
<dbReference type="InterPro" id="IPR025110">
    <property type="entry name" value="AMP-bd_C"/>
</dbReference>
<dbReference type="Gene3D" id="3.30.300.30">
    <property type="match status" value="1"/>
</dbReference>
<comment type="caution">
    <text evidence="5">The sequence shown here is derived from an EMBL/GenBank/DDBJ whole genome shotgun (WGS) entry which is preliminary data.</text>
</comment>
<dbReference type="EMBL" id="JMIX01000003">
    <property type="protein sequence ID" value="KEO98530.1"/>
    <property type="molecule type" value="Genomic_DNA"/>
</dbReference>
<feature type="domain" description="Acetyl-coenzyme A synthetase N-terminal" evidence="4">
    <location>
        <begin position="7"/>
        <end position="61"/>
    </location>
</feature>
<dbReference type="Pfam" id="PF13193">
    <property type="entry name" value="AMP-binding_C"/>
    <property type="match status" value="1"/>
</dbReference>
<evidence type="ECO:0000313" key="6">
    <source>
        <dbReference type="Proteomes" id="UP000027866"/>
    </source>
</evidence>
<dbReference type="PROSITE" id="PS00455">
    <property type="entry name" value="AMP_BINDING"/>
    <property type="match status" value="1"/>
</dbReference>
<evidence type="ECO:0000259" key="2">
    <source>
        <dbReference type="Pfam" id="PF00501"/>
    </source>
</evidence>
<accession>A0A074N0P3</accession>
<feature type="domain" description="AMP-binding enzyme C-terminal" evidence="3">
    <location>
        <begin position="513"/>
        <end position="591"/>
    </location>
</feature>
<dbReference type="InterPro" id="IPR045851">
    <property type="entry name" value="AMP-bd_C_sf"/>
</dbReference>
<dbReference type="InterPro" id="IPR000873">
    <property type="entry name" value="AMP-dep_synth/lig_dom"/>
</dbReference>
<dbReference type="Pfam" id="PF00501">
    <property type="entry name" value="AMP-binding"/>
    <property type="match status" value="1"/>
</dbReference>
<comment type="similarity">
    <text evidence="1">Belongs to the ATP-dependent AMP-binding enzyme family.</text>
</comment>
<dbReference type="OrthoDB" id="9803968at2"/>
<evidence type="ECO:0000256" key="1">
    <source>
        <dbReference type="ARBA" id="ARBA00006432"/>
    </source>
</evidence>
<dbReference type="PANTHER" id="PTHR43347:SF3">
    <property type="entry name" value="ACYL-COA SYNTHETASE SHORT-CHAIN FAMILY MEMBER 3, MITOCHONDRIAL"/>
    <property type="match status" value="1"/>
</dbReference>
<dbReference type="Pfam" id="PF16177">
    <property type="entry name" value="ACAS_N"/>
    <property type="match status" value="1"/>
</dbReference>
<protein>
    <submittedName>
        <fullName evidence="5">Propionyl-CoA synthetase</fullName>
        <ecNumber evidence="5">6.2.1.17</ecNumber>
    </submittedName>
</protein>
<keyword evidence="5" id="KW-0436">Ligase</keyword>
<name>A0A074N0P3_9SPHN</name>
<dbReference type="EC" id="6.2.1.17" evidence="5"/>
<evidence type="ECO:0000259" key="3">
    <source>
        <dbReference type="Pfam" id="PF13193"/>
    </source>
</evidence>
<reference evidence="5 6" key="1">
    <citation type="submission" date="2014-04" db="EMBL/GenBank/DDBJ databases">
        <title>A comprehensive comparison of genomes of Erythrobacter spp. Strains.</title>
        <authorList>
            <person name="Zheng Q."/>
        </authorList>
    </citation>
    <scope>NUCLEOTIDE SEQUENCE [LARGE SCALE GENOMIC DNA]</scope>
    <source>
        <strain evidence="5 6">DSM 8509</strain>
    </source>
</reference>
<dbReference type="AlphaFoldDB" id="A0A074N0P3"/>
<dbReference type="InterPro" id="IPR042099">
    <property type="entry name" value="ANL_N_sf"/>
</dbReference>
<dbReference type="PANTHER" id="PTHR43347">
    <property type="entry name" value="ACYL-COA SYNTHETASE"/>
    <property type="match status" value="1"/>
</dbReference>